<protein>
    <submittedName>
        <fullName evidence="2">Uncharacterized protein</fullName>
    </submittedName>
</protein>
<reference evidence="2 3" key="1">
    <citation type="journal article" date="2014" name="Int. J. Syst. Evol. Microbiol.">
        <title>Draft Genome Sequence of Corynebacterium ulcerans FRC58, Isolated from the Bronchitic Aspiration of a Patient in France.</title>
        <authorList>
            <person name="Silva Ado S."/>
            <person name="Barauna R.A."/>
            <person name="de Sa P.C."/>
            <person name="das Gracas D.A."/>
            <person name="Carneiro A.R."/>
            <person name="Thouvenin M."/>
            <person name="Azevedo V."/>
            <person name="Badell E."/>
            <person name="Guiso N."/>
            <person name="da Silva A.L."/>
            <person name="Ramos R.T."/>
        </authorList>
    </citation>
    <scope>NUCLEOTIDE SEQUENCE [LARGE SCALE GENOMIC DNA]</scope>
    <source>
        <strain evidence="2 3">FRC58</strain>
    </source>
</reference>
<evidence type="ECO:0000313" key="3">
    <source>
        <dbReference type="Proteomes" id="UP000036185"/>
    </source>
</evidence>
<evidence type="ECO:0000313" key="2">
    <source>
        <dbReference type="EMBL" id="AKN77154.1"/>
    </source>
</evidence>
<sequence length="114" mass="12306">MVAEFSRPQCSNVSPGSTSRYGNSVPLVSTRSRAVSTTGLSGACDDVCASDGFIYSSASLVYENQSEMLPSTLESPTYFSPCTAMSNRPAHRCFIKAPTLSQHKETHNAIRRHA</sequence>
<keyword evidence="3" id="KW-1185">Reference proteome</keyword>
<accession>A0ABM5U246</accession>
<organism evidence="2 3">
    <name type="scientific">Corynebacterium ulcerans FRC58</name>
    <dbReference type="NCBI Taxonomy" id="1408268"/>
    <lineage>
        <taxon>Bacteria</taxon>
        <taxon>Bacillati</taxon>
        <taxon>Actinomycetota</taxon>
        <taxon>Actinomycetes</taxon>
        <taxon>Mycobacteriales</taxon>
        <taxon>Corynebacteriaceae</taxon>
        <taxon>Corynebacterium</taxon>
    </lineage>
</organism>
<feature type="region of interest" description="Disordered" evidence="1">
    <location>
        <begin position="1"/>
        <end position="25"/>
    </location>
</feature>
<name>A0ABM5U246_CORUL</name>
<dbReference type="Proteomes" id="UP000036185">
    <property type="component" value="Chromosome"/>
</dbReference>
<gene>
    <name evidence="2" type="ORF">CulFRC58_1300</name>
</gene>
<proteinExistence type="predicted"/>
<feature type="compositionally biased region" description="Polar residues" evidence="1">
    <location>
        <begin position="8"/>
        <end position="25"/>
    </location>
</feature>
<evidence type="ECO:0000256" key="1">
    <source>
        <dbReference type="SAM" id="MobiDB-lite"/>
    </source>
</evidence>
<dbReference type="EMBL" id="CP011913">
    <property type="protein sequence ID" value="AKN77154.1"/>
    <property type="molecule type" value="Genomic_DNA"/>
</dbReference>